<sequence>MIRFGVLGSGYRASLYFRIAKALPEQFEICMVLCHSEESACRVKEKFDFPVTCKDEDMINSKPDFVVSAVTKTLMCDTVEKWLNIGIPVLSETPVSLDNGRLFQVWENIKNNNYTCNKLQVAEQYAFYPTYDARIQIVKSGLIGESVSMTISCMHDYHAVSIIREFLDTGINDVNVIGKAYQMKVTDTKTRYETLTKGDVVSKEEKHLIMEYDNEKTAFYDFMSDQYRSDIRNRFINVRGTRGEITDNMVYFLKDNNVAASEKMDVYKDEETGEILAVSFRGRKLYIPPFGICGLGEDETAAARVLAGMKKYVDGGEEVYPLRYALEDAYTANLMTTAAGNSWQPQKSQNRPWK</sequence>
<protein>
    <submittedName>
        <fullName evidence="2">Gfo/Idh/MocA family oxidoreductase</fullName>
    </submittedName>
</protein>
<dbReference type="SUPFAM" id="SSF51735">
    <property type="entry name" value="NAD(P)-binding Rossmann-fold domains"/>
    <property type="match status" value="1"/>
</dbReference>
<reference evidence="2 3" key="1">
    <citation type="submission" date="2020-08" db="EMBL/GenBank/DDBJ databases">
        <title>Genome public.</title>
        <authorList>
            <person name="Liu C."/>
            <person name="Sun Q."/>
        </authorList>
    </citation>
    <scope>NUCLEOTIDE SEQUENCE [LARGE SCALE GENOMIC DNA]</scope>
    <source>
        <strain evidence="2 3">NSJ-43</strain>
    </source>
</reference>
<accession>A0ABR7FYQ5</accession>
<evidence type="ECO:0000313" key="3">
    <source>
        <dbReference type="Proteomes" id="UP000628463"/>
    </source>
</evidence>
<dbReference type="Proteomes" id="UP000628463">
    <property type="component" value="Unassembled WGS sequence"/>
</dbReference>
<dbReference type="InterPro" id="IPR000683">
    <property type="entry name" value="Gfo/Idh/MocA-like_OxRdtase_N"/>
</dbReference>
<evidence type="ECO:0000259" key="1">
    <source>
        <dbReference type="Pfam" id="PF01408"/>
    </source>
</evidence>
<feature type="domain" description="Gfo/Idh/MocA-like oxidoreductase N-terminal" evidence="1">
    <location>
        <begin position="2"/>
        <end position="113"/>
    </location>
</feature>
<organism evidence="2 3">
    <name type="scientific">Lachnospira hominis</name>
    <name type="common">ex Liu et al. 2021</name>
    <dbReference type="NCBI Taxonomy" id="2763051"/>
    <lineage>
        <taxon>Bacteria</taxon>
        <taxon>Bacillati</taxon>
        <taxon>Bacillota</taxon>
        <taxon>Clostridia</taxon>
        <taxon>Lachnospirales</taxon>
        <taxon>Lachnospiraceae</taxon>
        <taxon>Lachnospira</taxon>
    </lineage>
</organism>
<comment type="caution">
    <text evidence="2">The sequence shown here is derived from an EMBL/GenBank/DDBJ whole genome shotgun (WGS) entry which is preliminary data.</text>
</comment>
<gene>
    <name evidence="2" type="ORF">H8S01_04990</name>
</gene>
<dbReference type="EMBL" id="JACOPD010000003">
    <property type="protein sequence ID" value="MBC5680319.1"/>
    <property type="molecule type" value="Genomic_DNA"/>
</dbReference>
<dbReference type="RefSeq" id="WP_186836408.1">
    <property type="nucleotide sequence ID" value="NZ_JACOPD010000003.1"/>
</dbReference>
<name>A0ABR7FYQ5_9FIRM</name>
<keyword evidence="3" id="KW-1185">Reference proteome</keyword>
<dbReference type="Pfam" id="PF01408">
    <property type="entry name" value="GFO_IDH_MocA"/>
    <property type="match status" value="1"/>
</dbReference>
<proteinExistence type="predicted"/>
<dbReference type="Gene3D" id="3.40.50.720">
    <property type="entry name" value="NAD(P)-binding Rossmann-like Domain"/>
    <property type="match status" value="1"/>
</dbReference>
<evidence type="ECO:0000313" key="2">
    <source>
        <dbReference type="EMBL" id="MBC5680319.1"/>
    </source>
</evidence>
<dbReference type="InterPro" id="IPR036291">
    <property type="entry name" value="NAD(P)-bd_dom_sf"/>
</dbReference>